<evidence type="ECO:0000313" key="2">
    <source>
        <dbReference type="Proteomes" id="UP000004508"/>
    </source>
</evidence>
<sequence length="107" mass="11795">MQLMGKVQTAKMSDFFNGMELVVVDREVVKPAGGRPQYSVRVVRGWPGLNELKELRKKNATEQDLANFAQGIPLPQEDQVIPLIVLDITGKQGFKTLICEVAQQAGA</sequence>
<dbReference type="Proteomes" id="UP000004508">
    <property type="component" value="Unassembled WGS sequence"/>
</dbReference>
<gene>
    <name evidence="1" type="ORF">Krac_10905</name>
</gene>
<dbReference type="InParanoid" id="D6TIU8"/>
<name>D6TIU8_KTERA</name>
<dbReference type="EMBL" id="ADVG01000001">
    <property type="protein sequence ID" value="EFH89355.1"/>
    <property type="molecule type" value="Genomic_DNA"/>
</dbReference>
<organism evidence="1 2">
    <name type="scientific">Ktedonobacter racemifer DSM 44963</name>
    <dbReference type="NCBI Taxonomy" id="485913"/>
    <lineage>
        <taxon>Bacteria</taxon>
        <taxon>Bacillati</taxon>
        <taxon>Chloroflexota</taxon>
        <taxon>Ktedonobacteria</taxon>
        <taxon>Ktedonobacterales</taxon>
        <taxon>Ktedonobacteraceae</taxon>
        <taxon>Ktedonobacter</taxon>
    </lineage>
</organism>
<reference evidence="1 2" key="1">
    <citation type="journal article" date="2011" name="Stand. Genomic Sci.">
        <title>Non-contiguous finished genome sequence and contextual data of the filamentous soil bacterium Ktedonobacter racemifer type strain (SOSP1-21).</title>
        <authorList>
            <person name="Chang Y.J."/>
            <person name="Land M."/>
            <person name="Hauser L."/>
            <person name="Chertkov O."/>
            <person name="Del Rio T.G."/>
            <person name="Nolan M."/>
            <person name="Copeland A."/>
            <person name="Tice H."/>
            <person name="Cheng J.F."/>
            <person name="Lucas S."/>
            <person name="Han C."/>
            <person name="Goodwin L."/>
            <person name="Pitluck S."/>
            <person name="Ivanova N."/>
            <person name="Ovchinikova G."/>
            <person name="Pati A."/>
            <person name="Chen A."/>
            <person name="Palaniappan K."/>
            <person name="Mavromatis K."/>
            <person name="Liolios K."/>
            <person name="Brettin T."/>
            <person name="Fiebig A."/>
            <person name="Rohde M."/>
            <person name="Abt B."/>
            <person name="Goker M."/>
            <person name="Detter J.C."/>
            <person name="Woyke T."/>
            <person name="Bristow J."/>
            <person name="Eisen J.A."/>
            <person name="Markowitz V."/>
            <person name="Hugenholtz P."/>
            <person name="Kyrpides N.C."/>
            <person name="Klenk H.P."/>
            <person name="Lapidus A."/>
        </authorList>
    </citation>
    <scope>NUCLEOTIDE SEQUENCE [LARGE SCALE GENOMIC DNA]</scope>
    <source>
        <strain evidence="2">DSM 44963</strain>
    </source>
</reference>
<protein>
    <submittedName>
        <fullName evidence="1">Uncharacterized protein</fullName>
    </submittedName>
</protein>
<comment type="caution">
    <text evidence="1">The sequence shown here is derived from an EMBL/GenBank/DDBJ whole genome shotgun (WGS) entry which is preliminary data.</text>
</comment>
<evidence type="ECO:0000313" key="1">
    <source>
        <dbReference type="EMBL" id="EFH89355.1"/>
    </source>
</evidence>
<dbReference type="RefSeq" id="WP_007905909.1">
    <property type="nucleotide sequence ID" value="NZ_ADVG01000001.1"/>
</dbReference>
<dbReference type="OrthoDB" id="9844713at2"/>
<dbReference type="STRING" id="485913.Krac_10905"/>
<proteinExistence type="predicted"/>
<dbReference type="AlphaFoldDB" id="D6TIU8"/>
<keyword evidence="2" id="KW-1185">Reference proteome</keyword>
<accession>D6TIU8</accession>